<dbReference type="InterPro" id="IPR036513">
    <property type="entry name" value="STAS_dom_sf"/>
</dbReference>
<organism evidence="2 3">
    <name type="scientific">Desulfofundulus salinus</name>
    <dbReference type="NCBI Taxonomy" id="2419843"/>
    <lineage>
        <taxon>Bacteria</taxon>
        <taxon>Bacillati</taxon>
        <taxon>Bacillota</taxon>
        <taxon>Clostridia</taxon>
        <taxon>Eubacteriales</taxon>
        <taxon>Peptococcaceae</taxon>
        <taxon>Desulfofundulus</taxon>
    </lineage>
</organism>
<dbReference type="InterPro" id="IPR002645">
    <property type="entry name" value="STAS_dom"/>
</dbReference>
<feature type="domain" description="STAS" evidence="1">
    <location>
        <begin position="7"/>
        <end position="111"/>
    </location>
</feature>
<gene>
    <name evidence="2" type="ORF">D7024_09905</name>
</gene>
<reference evidence="2 3" key="1">
    <citation type="submission" date="2018-10" db="EMBL/GenBank/DDBJ databases">
        <authorList>
            <person name="Grouzdev D.S."/>
            <person name="Krutkina M.S."/>
            <person name="Tourova T.P."/>
            <person name="Nazina T.N."/>
        </authorList>
    </citation>
    <scope>NUCLEOTIDE SEQUENCE [LARGE SCALE GENOMIC DNA]</scope>
    <source>
        <strain evidence="2 3">435</strain>
    </source>
</reference>
<evidence type="ECO:0000313" key="3">
    <source>
        <dbReference type="Proteomes" id="UP000271256"/>
    </source>
</evidence>
<evidence type="ECO:0000313" key="2">
    <source>
        <dbReference type="EMBL" id="RKO67236.1"/>
    </source>
</evidence>
<keyword evidence="3" id="KW-1185">Reference proteome</keyword>
<dbReference type="EMBL" id="RBWE01000001">
    <property type="protein sequence ID" value="RKO67236.1"/>
    <property type="molecule type" value="Genomic_DNA"/>
</dbReference>
<comment type="caution">
    <text evidence="2">The sequence shown here is derived from an EMBL/GenBank/DDBJ whole genome shotgun (WGS) entry which is preliminary data.</text>
</comment>
<dbReference type="Pfam" id="PF01740">
    <property type="entry name" value="STAS"/>
    <property type="match status" value="1"/>
</dbReference>
<name>A0A494WV06_9FIRM</name>
<accession>A0A494WV06</accession>
<protein>
    <submittedName>
        <fullName evidence="2">STAS domain-containing protein</fullName>
    </submittedName>
</protein>
<evidence type="ECO:0000259" key="1">
    <source>
        <dbReference type="PROSITE" id="PS50801"/>
    </source>
</evidence>
<dbReference type="AlphaFoldDB" id="A0A494WV06"/>
<proteinExistence type="predicted"/>
<dbReference type="PROSITE" id="PS50801">
    <property type="entry name" value="STAS"/>
    <property type="match status" value="1"/>
</dbReference>
<sequence length="111" mass="12940">MIRSQEVRPLVKIWRDRNFLRVGGIVVNHHFKKLQKVLEDTAREEGRIVLDLRELEFIDELGVCQLLSFIDQLSQRGIRVELINAQDKVLSKFLAVGARLWLDEQLFSKVG</sequence>
<dbReference type="Gene3D" id="3.30.750.24">
    <property type="entry name" value="STAS domain"/>
    <property type="match status" value="1"/>
</dbReference>
<dbReference type="OrthoDB" id="1807993at2"/>
<dbReference type="Proteomes" id="UP000271256">
    <property type="component" value="Unassembled WGS sequence"/>
</dbReference>
<dbReference type="SUPFAM" id="SSF52091">
    <property type="entry name" value="SpoIIaa-like"/>
    <property type="match status" value="1"/>
</dbReference>